<dbReference type="InterPro" id="IPR035937">
    <property type="entry name" value="FPG_N"/>
</dbReference>
<dbReference type="PANTHER" id="PTHR42697">
    <property type="entry name" value="ENDONUCLEASE 8"/>
    <property type="match status" value="1"/>
</dbReference>
<keyword evidence="7" id="KW-0862">Zinc</keyword>
<dbReference type="PANTHER" id="PTHR42697:SF1">
    <property type="entry name" value="ENDONUCLEASE 8"/>
    <property type="match status" value="1"/>
</dbReference>
<dbReference type="InterPro" id="IPR015886">
    <property type="entry name" value="H2TH_FPG"/>
</dbReference>
<keyword evidence="6" id="KW-0378">Hydrolase</keyword>
<evidence type="ECO:0000259" key="15">
    <source>
        <dbReference type="PROSITE" id="PS51066"/>
    </source>
</evidence>
<comment type="similarity">
    <text evidence="1">Belongs to the FPG family.</text>
</comment>
<dbReference type="GO" id="GO:0000703">
    <property type="term" value="F:oxidized pyrimidine nucleobase lesion DNA N-glycosylase activity"/>
    <property type="evidence" value="ECO:0007669"/>
    <property type="project" value="TreeGrafter"/>
</dbReference>
<evidence type="ECO:0000256" key="10">
    <source>
        <dbReference type="ARBA" id="ARBA00023239"/>
    </source>
</evidence>
<proteinExistence type="inferred from homology"/>
<evidence type="ECO:0000256" key="1">
    <source>
        <dbReference type="ARBA" id="ARBA00009409"/>
    </source>
</evidence>
<reference evidence="17 18" key="1">
    <citation type="submission" date="2020-01" db="EMBL/GenBank/DDBJ databases">
        <title>Investigation of new actinobacteria for the biodesulphurisation of diesel fuel.</title>
        <authorList>
            <person name="Athi Narayanan S.M."/>
        </authorList>
    </citation>
    <scope>NUCLEOTIDE SEQUENCE [LARGE SCALE GENOMIC DNA]</scope>
    <source>
        <strain evidence="17 18">213E</strain>
    </source>
</reference>
<dbReference type="GO" id="GO:0003684">
    <property type="term" value="F:damaged DNA binding"/>
    <property type="evidence" value="ECO:0007669"/>
    <property type="project" value="InterPro"/>
</dbReference>
<dbReference type="RefSeq" id="WP_059036047.1">
    <property type="nucleotide sequence ID" value="NZ_JAADZU010000026.1"/>
</dbReference>
<comment type="caution">
    <text evidence="17">The sequence shown here is derived from an EMBL/GenBank/DDBJ whole genome shotgun (WGS) entry which is preliminary data.</text>
</comment>
<dbReference type="Gene3D" id="1.10.8.50">
    <property type="match status" value="1"/>
</dbReference>
<dbReference type="GO" id="GO:0006284">
    <property type="term" value="P:base-excision repair"/>
    <property type="evidence" value="ECO:0007669"/>
    <property type="project" value="InterPro"/>
</dbReference>
<protein>
    <recommendedName>
        <fullName evidence="2">DNA-(apurinic or apyrimidinic site) lyase</fullName>
        <ecNumber evidence="2">4.2.99.18</ecNumber>
    </recommendedName>
</protein>
<evidence type="ECO:0000256" key="14">
    <source>
        <dbReference type="PROSITE-ProRule" id="PRU00391"/>
    </source>
</evidence>
<dbReference type="InterPro" id="IPR010979">
    <property type="entry name" value="Ribosomal_uS13-like_H2TH"/>
</dbReference>
<dbReference type="AlphaFoldDB" id="A0A7K3LP01"/>
<evidence type="ECO:0000256" key="11">
    <source>
        <dbReference type="ARBA" id="ARBA00023268"/>
    </source>
</evidence>
<dbReference type="InterPro" id="IPR044090">
    <property type="entry name" value="Nei2_N"/>
</dbReference>
<dbReference type="Gene3D" id="3.20.190.10">
    <property type="entry name" value="MutM-like, N-terminal"/>
    <property type="match status" value="1"/>
</dbReference>
<evidence type="ECO:0000256" key="9">
    <source>
        <dbReference type="ARBA" id="ARBA00023204"/>
    </source>
</evidence>
<accession>A0A7K3LP01</accession>
<keyword evidence="18" id="KW-1185">Reference proteome</keyword>
<dbReference type="EC" id="4.2.99.18" evidence="2"/>
<evidence type="ECO:0000256" key="3">
    <source>
        <dbReference type="ARBA" id="ARBA00022723"/>
    </source>
</evidence>
<evidence type="ECO:0000256" key="7">
    <source>
        <dbReference type="ARBA" id="ARBA00022833"/>
    </source>
</evidence>
<dbReference type="GO" id="GO:0140078">
    <property type="term" value="F:class I DNA-(apurinic or apyrimidinic site) endonuclease activity"/>
    <property type="evidence" value="ECO:0007669"/>
    <property type="project" value="UniProtKB-EC"/>
</dbReference>
<keyword evidence="11" id="KW-0511">Multifunctional enzyme</keyword>
<keyword evidence="10" id="KW-0456">Lyase</keyword>
<keyword evidence="5 14" id="KW-0863">Zinc-finger</keyword>
<dbReference type="PROSITE" id="PS01242">
    <property type="entry name" value="ZF_FPG_1"/>
    <property type="match status" value="1"/>
</dbReference>
<dbReference type="InterPro" id="IPR012319">
    <property type="entry name" value="FPG_cat"/>
</dbReference>
<evidence type="ECO:0000313" key="17">
    <source>
        <dbReference type="EMBL" id="NDK89918.1"/>
    </source>
</evidence>
<dbReference type="SUPFAM" id="SSF57716">
    <property type="entry name" value="Glucocorticoid receptor-like (DNA-binding domain)"/>
    <property type="match status" value="1"/>
</dbReference>
<dbReference type="EMBL" id="JAADZU010000026">
    <property type="protein sequence ID" value="NDK89918.1"/>
    <property type="molecule type" value="Genomic_DNA"/>
</dbReference>
<evidence type="ECO:0000259" key="16">
    <source>
        <dbReference type="PROSITE" id="PS51068"/>
    </source>
</evidence>
<comment type="catalytic activity">
    <reaction evidence="13">
        <text>2'-deoxyribonucleotide-(2'-deoxyribose 5'-phosphate)-2'-deoxyribonucleotide-DNA = a 3'-end 2'-deoxyribonucleotide-(2,3-dehydro-2,3-deoxyribose 5'-phosphate)-DNA + a 5'-end 5'-phospho-2'-deoxyribonucleoside-DNA + H(+)</text>
        <dbReference type="Rhea" id="RHEA:66592"/>
        <dbReference type="Rhea" id="RHEA-COMP:13180"/>
        <dbReference type="Rhea" id="RHEA-COMP:16897"/>
        <dbReference type="Rhea" id="RHEA-COMP:17067"/>
        <dbReference type="ChEBI" id="CHEBI:15378"/>
        <dbReference type="ChEBI" id="CHEBI:136412"/>
        <dbReference type="ChEBI" id="CHEBI:157695"/>
        <dbReference type="ChEBI" id="CHEBI:167181"/>
        <dbReference type="EC" id="4.2.99.18"/>
    </reaction>
</comment>
<keyword evidence="12" id="KW-0326">Glycosidase</keyword>
<dbReference type="PROSITE" id="PS51068">
    <property type="entry name" value="FPG_CAT"/>
    <property type="match status" value="1"/>
</dbReference>
<evidence type="ECO:0000256" key="2">
    <source>
        <dbReference type="ARBA" id="ARBA00012720"/>
    </source>
</evidence>
<gene>
    <name evidence="17" type="ORF">GYA93_10050</name>
</gene>
<evidence type="ECO:0000256" key="12">
    <source>
        <dbReference type="ARBA" id="ARBA00023295"/>
    </source>
</evidence>
<evidence type="ECO:0000313" key="18">
    <source>
        <dbReference type="Proteomes" id="UP000466307"/>
    </source>
</evidence>
<dbReference type="CDD" id="cd08971">
    <property type="entry name" value="AcNei2_N"/>
    <property type="match status" value="1"/>
</dbReference>
<evidence type="ECO:0000256" key="8">
    <source>
        <dbReference type="ARBA" id="ARBA00023125"/>
    </source>
</evidence>
<keyword evidence="8" id="KW-0238">DNA-binding</keyword>
<dbReference type="PROSITE" id="PS51066">
    <property type="entry name" value="ZF_FPG_2"/>
    <property type="match status" value="1"/>
</dbReference>
<dbReference type="Pfam" id="PF01149">
    <property type="entry name" value="Fapy_DNA_glyco"/>
    <property type="match status" value="1"/>
</dbReference>
<dbReference type="Proteomes" id="UP000466307">
    <property type="component" value="Unassembled WGS sequence"/>
</dbReference>
<keyword evidence="4" id="KW-0227">DNA damage</keyword>
<dbReference type="InterPro" id="IPR015887">
    <property type="entry name" value="DNA_glyclase_Znf_dom_DNA_BS"/>
</dbReference>
<sequence>MPEGDTVFRTAARLRTALAGKLLTYSDFRVPRLATVDLSGRAVTAVRSRGKHLLIDVGPGDGQEPVSIHSHLSMEGSWDVLRVGERWHQRAHTARVVLRNDTYEAVGFALGTLDLMADPDGALAYLGPDLLGDDWDAAEAARRIARHPDTPIGIALLDQRRMAGVGNEYRSELCFLRGVLPTRRVGDVDVPAMVDLAHRMLIANRTRLARTTTGKTGRTERLWVYGRRAQPCRRCATPIQRDHLGTADAERVIYFCPRCQT</sequence>
<evidence type="ECO:0000256" key="4">
    <source>
        <dbReference type="ARBA" id="ARBA00022763"/>
    </source>
</evidence>
<dbReference type="SMART" id="SM01232">
    <property type="entry name" value="H2TH"/>
    <property type="match status" value="1"/>
</dbReference>
<keyword evidence="3" id="KW-0479">Metal-binding</keyword>
<dbReference type="SUPFAM" id="SSF46946">
    <property type="entry name" value="S13-like H2TH domain"/>
    <property type="match status" value="1"/>
</dbReference>
<dbReference type="SUPFAM" id="SSF81624">
    <property type="entry name" value="N-terminal domain of MutM-like DNA repair proteins"/>
    <property type="match status" value="1"/>
</dbReference>
<organism evidence="17 18">
    <name type="scientific">Gordonia desulfuricans</name>
    <dbReference type="NCBI Taxonomy" id="89051"/>
    <lineage>
        <taxon>Bacteria</taxon>
        <taxon>Bacillati</taxon>
        <taxon>Actinomycetota</taxon>
        <taxon>Actinomycetes</taxon>
        <taxon>Mycobacteriales</taxon>
        <taxon>Gordoniaceae</taxon>
        <taxon>Gordonia</taxon>
    </lineage>
</organism>
<evidence type="ECO:0000256" key="5">
    <source>
        <dbReference type="ARBA" id="ARBA00022771"/>
    </source>
</evidence>
<name>A0A7K3LP01_9ACTN</name>
<evidence type="ECO:0000256" key="6">
    <source>
        <dbReference type="ARBA" id="ARBA00022801"/>
    </source>
</evidence>
<feature type="domain" description="FPG-type" evidence="15">
    <location>
        <begin position="223"/>
        <end position="261"/>
    </location>
</feature>
<dbReference type="SMART" id="SM00898">
    <property type="entry name" value="Fapy_DNA_glyco"/>
    <property type="match status" value="1"/>
</dbReference>
<evidence type="ECO:0000256" key="13">
    <source>
        <dbReference type="ARBA" id="ARBA00044632"/>
    </source>
</evidence>
<keyword evidence="9" id="KW-0234">DNA repair</keyword>
<dbReference type="InterPro" id="IPR000214">
    <property type="entry name" value="Znf_DNA_glyclase/AP_lyase"/>
</dbReference>
<dbReference type="GO" id="GO:0008270">
    <property type="term" value="F:zinc ion binding"/>
    <property type="evidence" value="ECO:0007669"/>
    <property type="project" value="UniProtKB-KW"/>
</dbReference>
<feature type="domain" description="Formamidopyrimidine-DNA glycosylase catalytic" evidence="16">
    <location>
        <begin position="2"/>
        <end position="132"/>
    </location>
</feature>